<dbReference type="GeneID" id="110802736"/>
<dbReference type="Pfam" id="PF03092">
    <property type="entry name" value="BT1"/>
    <property type="match status" value="1"/>
</dbReference>
<evidence type="ECO:0000256" key="1">
    <source>
        <dbReference type="ARBA" id="ARBA00004141"/>
    </source>
</evidence>
<keyword evidence="5 8" id="KW-1133">Transmembrane helix</keyword>
<feature type="transmembrane region" description="Helical" evidence="8">
    <location>
        <begin position="445"/>
        <end position="467"/>
    </location>
</feature>
<feature type="transmembrane region" description="Helical" evidence="8">
    <location>
        <begin position="221"/>
        <end position="241"/>
    </location>
</feature>
<evidence type="ECO:0000256" key="8">
    <source>
        <dbReference type="SAM" id="Phobius"/>
    </source>
</evidence>
<feature type="transmembrane region" description="Helical" evidence="8">
    <location>
        <begin position="192"/>
        <end position="215"/>
    </location>
</feature>
<dbReference type="CDD" id="cd17484">
    <property type="entry name" value="MFS_FBT"/>
    <property type="match status" value="1"/>
</dbReference>
<feature type="transmembrane region" description="Helical" evidence="8">
    <location>
        <begin position="152"/>
        <end position="171"/>
    </location>
</feature>
<organism evidence="9 10">
    <name type="scientific">Spinacia oleracea</name>
    <name type="common">Spinach</name>
    <dbReference type="NCBI Taxonomy" id="3562"/>
    <lineage>
        <taxon>Eukaryota</taxon>
        <taxon>Viridiplantae</taxon>
        <taxon>Streptophyta</taxon>
        <taxon>Embryophyta</taxon>
        <taxon>Tracheophyta</taxon>
        <taxon>Spermatophyta</taxon>
        <taxon>Magnoliopsida</taxon>
        <taxon>eudicotyledons</taxon>
        <taxon>Gunneridae</taxon>
        <taxon>Pentapetalae</taxon>
        <taxon>Caryophyllales</taxon>
        <taxon>Chenopodiaceae</taxon>
        <taxon>Chenopodioideae</taxon>
        <taxon>Anserineae</taxon>
        <taxon>Spinacia</taxon>
    </lineage>
</organism>
<dbReference type="RefSeq" id="XP_056691425.1">
    <property type="nucleotide sequence ID" value="XM_056835447.1"/>
</dbReference>
<reference evidence="10" key="2">
    <citation type="submission" date="2025-08" db="UniProtKB">
        <authorList>
            <consortium name="RefSeq"/>
        </authorList>
    </citation>
    <scope>IDENTIFICATION</scope>
    <source>
        <tissue evidence="10">Leaf</tissue>
    </source>
</reference>
<feature type="transmembrane region" description="Helical" evidence="8">
    <location>
        <begin position="410"/>
        <end position="433"/>
    </location>
</feature>
<dbReference type="PANTHER" id="PTHR31585">
    <property type="entry name" value="FOLATE-BIOPTERIN TRANSPORTER 1, CHLOROPLASTIC"/>
    <property type="match status" value="1"/>
</dbReference>
<evidence type="ECO:0000256" key="4">
    <source>
        <dbReference type="ARBA" id="ARBA00022692"/>
    </source>
</evidence>
<sequence>MSSNETKELITPPPPPPPPSPPPSKPKHGPRNPTPSLLQPFQWLQMLSSTLHPTFILGIILVYGLNTGFSESYFRVVTDYYWKDVQRINPSSAQLYMGFYYIPWILRPLWGLLTDVFPIMGYHRRPYFFFAGIIGVSSAVLVTVATTIPASFALLCLIGIHGGMAIATATIDASTAKNSIEVKELAADLQSLCGFCHSFGALLGYSTSGILVHLLGPQEALGILIIAPASFLVLGFVIYEFRVANSTQGSKKVVDRVGGAMEDMYRTIKFPQVWKPSLFMFLSLALSYSTHEGHFYWYTDPIAGPGFSKEFVGMMYAIGAVGSMIGVFIYHRFLKDYALMSLLFYAQLLYAASGMLDLMFVLRWNLPLGIPDSVFIIVEETVYHVIGRIRWMPMVVLSTRLCPLGIEGTFFALLMCIDSVGSLFSKIIGGMVLHLLNVSRTNFTNLWLAIFLRNCLRFGTIAFIFLVPNVTQHHVFVPSNKHSDSTSIEEVNLELVPLTEKLDISFTKKVVL</sequence>
<dbReference type="PANTHER" id="PTHR31585:SF44">
    <property type="entry name" value="FOLATE-BIOPTERIN TRANSPORTER 6-RELATED"/>
    <property type="match status" value="1"/>
</dbReference>
<dbReference type="InterPro" id="IPR039309">
    <property type="entry name" value="BT1"/>
</dbReference>
<dbReference type="SUPFAM" id="SSF103473">
    <property type="entry name" value="MFS general substrate transporter"/>
    <property type="match status" value="1"/>
</dbReference>
<feature type="transmembrane region" description="Helical" evidence="8">
    <location>
        <begin position="273"/>
        <end position="291"/>
    </location>
</feature>
<evidence type="ECO:0000313" key="10">
    <source>
        <dbReference type="RefSeq" id="XP_056691425.1"/>
    </source>
</evidence>
<evidence type="ECO:0000256" key="6">
    <source>
        <dbReference type="ARBA" id="ARBA00023136"/>
    </source>
</evidence>
<keyword evidence="6 8" id="KW-0472">Membrane</keyword>
<comment type="similarity">
    <text evidence="2">Belongs to the major facilitator superfamily. Folate-biopterin transporter (TC 2.A.71) family.</text>
</comment>
<feature type="transmembrane region" description="Helical" evidence="8">
    <location>
        <begin position="311"/>
        <end position="330"/>
    </location>
</feature>
<evidence type="ECO:0000256" key="2">
    <source>
        <dbReference type="ARBA" id="ARBA00007015"/>
    </source>
</evidence>
<evidence type="ECO:0000256" key="5">
    <source>
        <dbReference type="ARBA" id="ARBA00022989"/>
    </source>
</evidence>
<evidence type="ECO:0000256" key="3">
    <source>
        <dbReference type="ARBA" id="ARBA00022448"/>
    </source>
</evidence>
<protein>
    <submittedName>
        <fullName evidence="10">Probable folate-biopterin transporter 6</fullName>
    </submittedName>
</protein>
<feature type="transmembrane region" description="Helical" evidence="8">
    <location>
        <begin position="127"/>
        <end position="146"/>
    </location>
</feature>
<evidence type="ECO:0000256" key="7">
    <source>
        <dbReference type="SAM" id="MobiDB-lite"/>
    </source>
</evidence>
<proteinExistence type="inferred from homology"/>
<dbReference type="InterPro" id="IPR036259">
    <property type="entry name" value="MFS_trans_sf"/>
</dbReference>
<dbReference type="Proteomes" id="UP000813463">
    <property type="component" value="Chromosome 1"/>
</dbReference>
<name>A0ABM3R734_SPIOL</name>
<evidence type="ECO:0000313" key="9">
    <source>
        <dbReference type="Proteomes" id="UP000813463"/>
    </source>
</evidence>
<keyword evidence="4 8" id="KW-0812">Transmembrane</keyword>
<comment type="subcellular location">
    <subcellularLocation>
        <location evidence="1">Membrane</location>
        <topology evidence="1">Multi-pass membrane protein</topology>
    </subcellularLocation>
</comment>
<feature type="region of interest" description="Disordered" evidence="7">
    <location>
        <begin position="1"/>
        <end position="32"/>
    </location>
</feature>
<feature type="compositionally biased region" description="Pro residues" evidence="7">
    <location>
        <begin position="11"/>
        <end position="24"/>
    </location>
</feature>
<gene>
    <name evidence="10" type="primary">LOC110802736</name>
</gene>
<keyword evidence="3" id="KW-0813">Transport</keyword>
<keyword evidence="9" id="KW-1185">Reference proteome</keyword>
<reference evidence="9" key="1">
    <citation type="journal article" date="2021" name="Nat. Commun.">
        <title>Genomic analyses provide insights into spinach domestication and the genetic basis of agronomic traits.</title>
        <authorList>
            <person name="Cai X."/>
            <person name="Sun X."/>
            <person name="Xu C."/>
            <person name="Sun H."/>
            <person name="Wang X."/>
            <person name="Ge C."/>
            <person name="Zhang Z."/>
            <person name="Wang Q."/>
            <person name="Fei Z."/>
            <person name="Jiao C."/>
            <person name="Wang Q."/>
        </authorList>
    </citation>
    <scope>NUCLEOTIDE SEQUENCE [LARGE SCALE GENOMIC DNA]</scope>
    <source>
        <strain evidence="9">cv. Varoflay</strain>
    </source>
</reference>
<accession>A0ABM3R734</accession>
<dbReference type="Gene3D" id="1.20.1250.20">
    <property type="entry name" value="MFS general substrate transporter like domains"/>
    <property type="match status" value="1"/>
</dbReference>
<feature type="transmembrane region" description="Helical" evidence="8">
    <location>
        <begin position="342"/>
        <end position="362"/>
    </location>
</feature>